<dbReference type="InterPro" id="IPR054347">
    <property type="entry name" value="TOTE_primase"/>
</dbReference>
<evidence type="ECO:0000313" key="2">
    <source>
        <dbReference type="EMBL" id="SEJ50885.1"/>
    </source>
</evidence>
<dbReference type="EMBL" id="FNYO01000138">
    <property type="protein sequence ID" value="SEJ50885.1"/>
    <property type="molecule type" value="Genomic_DNA"/>
</dbReference>
<name>A0A1H6ZPZ5_9GAMM</name>
<organism evidence="2 3">
    <name type="scientific">Azotobacter beijerinckii</name>
    <dbReference type="NCBI Taxonomy" id="170623"/>
    <lineage>
        <taxon>Bacteria</taxon>
        <taxon>Pseudomonadati</taxon>
        <taxon>Pseudomonadota</taxon>
        <taxon>Gammaproteobacteria</taxon>
        <taxon>Pseudomonadales</taxon>
        <taxon>Pseudomonadaceae</taxon>
        <taxon>Azotobacter</taxon>
    </lineage>
</organism>
<evidence type="ECO:0000313" key="3">
    <source>
        <dbReference type="Proteomes" id="UP000199005"/>
    </source>
</evidence>
<protein>
    <recommendedName>
        <fullName evidence="1">TOTE conflict system primase domain-containing protein</fullName>
    </recommendedName>
</protein>
<dbReference type="Pfam" id="PF22548">
    <property type="entry name" value="AEP-TOTE"/>
    <property type="match status" value="1"/>
</dbReference>
<dbReference type="Proteomes" id="UP000199005">
    <property type="component" value="Unassembled WGS sequence"/>
</dbReference>
<accession>A0A1H6ZPZ5</accession>
<gene>
    <name evidence="2" type="ORF">SAMN04244579_04633</name>
</gene>
<reference evidence="2 3" key="1">
    <citation type="submission" date="2016-10" db="EMBL/GenBank/DDBJ databases">
        <authorList>
            <person name="de Groot N.N."/>
        </authorList>
    </citation>
    <scope>NUCLEOTIDE SEQUENCE [LARGE SCALE GENOMIC DNA]</scope>
    <source>
        <strain evidence="2 3">DSM 1041</strain>
    </source>
</reference>
<evidence type="ECO:0000259" key="1">
    <source>
        <dbReference type="Pfam" id="PF22548"/>
    </source>
</evidence>
<dbReference type="AlphaFoldDB" id="A0A1H6ZPZ5"/>
<proteinExistence type="predicted"/>
<feature type="domain" description="TOTE conflict system primase" evidence="1">
    <location>
        <begin position="51"/>
        <end position="209"/>
    </location>
</feature>
<dbReference type="STRING" id="170623.SAMN04244579_04633"/>
<sequence>MAEQETLAAVQAENARLIALLESHGIEWRLSPSQPAPGVAAPEPSRLSTTEKVTLFRRLFRGRMDVYPVRWEGKTSGKSGYAPACANEWRAGVCEKPRIKCGDCGKRLLIPLSDAVIYDHLAGAHTVGVYPLLEDDTCYFLAVDFDEADWRDDARAFMQSCEELGVPAALEISRSGQGAHAWVFFASRVSARDSRRLGTAIMGSPQKTENKAR</sequence>